<comment type="caution">
    <text evidence="1">Lacks conserved residue(s) required for the propagation of feature annotation.</text>
</comment>
<gene>
    <name evidence="3" type="primary">Acey_s0010.g887</name>
    <name evidence="3" type="ORF">Y032_0010g887</name>
</gene>
<accession>A0A016VH90</accession>
<dbReference type="SUPFAM" id="SSF55486">
    <property type="entry name" value="Metalloproteases ('zincins'), catalytic domain"/>
    <property type="match status" value="1"/>
</dbReference>
<protein>
    <recommendedName>
        <fullName evidence="2">Peptidase M12A domain-containing protein</fullName>
    </recommendedName>
</protein>
<name>A0A016VH90_9BILA</name>
<dbReference type="Gene3D" id="3.40.390.10">
    <property type="entry name" value="Collagenase (Catalytic Domain)"/>
    <property type="match status" value="1"/>
</dbReference>
<evidence type="ECO:0000313" key="4">
    <source>
        <dbReference type="Proteomes" id="UP000024635"/>
    </source>
</evidence>
<dbReference type="InterPro" id="IPR024079">
    <property type="entry name" value="MetalloPept_cat_dom_sf"/>
</dbReference>
<dbReference type="InterPro" id="IPR001506">
    <property type="entry name" value="Peptidase_M12A"/>
</dbReference>
<dbReference type="AlphaFoldDB" id="A0A016VH90"/>
<comment type="caution">
    <text evidence="3">The sequence shown here is derived from an EMBL/GenBank/DDBJ whole genome shotgun (WGS) entry which is preliminary data.</text>
</comment>
<organism evidence="3 4">
    <name type="scientific">Ancylostoma ceylanicum</name>
    <dbReference type="NCBI Taxonomy" id="53326"/>
    <lineage>
        <taxon>Eukaryota</taxon>
        <taxon>Metazoa</taxon>
        <taxon>Ecdysozoa</taxon>
        <taxon>Nematoda</taxon>
        <taxon>Chromadorea</taxon>
        <taxon>Rhabditida</taxon>
        <taxon>Rhabditina</taxon>
        <taxon>Rhabditomorpha</taxon>
        <taxon>Strongyloidea</taxon>
        <taxon>Ancylostomatidae</taxon>
        <taxon>Ancylostomatinae</taxon>
        <taxon>Ancylostoma</taxon>
    </lineage>
</organism>
<feature type="domain" description="Peptidase M12A" evidence="2">
    <location>
        <begin position="121"/>
        <end position="185"/>
    </location>
</feature>
<dbReference type="GO" id="GO:0006508">
    <property type="term" value="P:proteolysis"/>
    <property type="evidence" value="ECO:0007669"/>
    <property type="project" value="InterPro"/>
</dbReference>
<evidence type="ECO:0000259" key="2">
    <source>
        <dbReference type="PROSITE" id="PS51864"/>
    </source>
</evidence>
<dbReference type="GO" id="GO:0004222">
    <property type="term" value="F:metalloendopeptidase activity"/>
    <property type="evidence" value="ECO:0007669"/>
    <property type="project" value="InterPro"/>
</dbReference>
<evidence type="ECO:0000313" key="3">
    <source>
        <dbReference type="EMBL" id="EYC26646.1"/>
    </source>
</evidence>
<reference evidence="4" key="1">
    <citation type="journal article" date="2015" name="Nat. Genet.">
        <title>The genome and transcriptome of the zoonotic hookworm Ancylostoma ceylanicum identify infection-specific gene families.</title>
        <authorList>
            <person name="Schwarz E.M."/>
            <person name="Hu Y."/>
            <person name="Antoshechkin I."/>
            <person name="Miller M.M."/>
            <person name="Sternberg P.W."/>
            <person name="Aroian R.V."/>
        </authorList>
    </citation>
    <scope>NUCLEOTIDE SEQUENCE</scope>
    <source>
        <strain evidence="4">HY135</strain>
    </source>
</reference>
<dbReference type="PROSITE" id="PS51864">
    <property type="entry name" value="ASTACIN"/>
    <property type="match status" value="1"/>
</dbReference>
<dbReference type="Proteomes" id="UP000024635">
    <property type="component" value="Unassembled WGS sequence"/>
</dbReference>
<proteinExistence type="predicted"/>
<keyword evidence="4" id="KW-1185">Reference proteome</keyword>
<dbReference type="Pfam" id="PF01400">
    <property type="entry name" value="Astacin"/>
    <property type="match status" value="1"/>
</dbReference>
<dbReference type="EMBL" id="JARK01001346">
    <property type="protein sequence ID" value="EYC26646.1"/>
    <property type="molecule type" value="Genomic_DNA"/>
</dbReference>
<sequence length="185" mass="21079">MFHTAKSVCSGTEEKQESVRLARSIAESNGYVSTASYVKRKRHVATPTNNQRDTNPQEKIPLCIPFILDELSRSIRLCLKKSGLDGFVNLVDIPSDNLKRRLITMRSIHIIFLLLLHNSGAALTGITEKRSNRAPSSEVINYYFEHGFNKTLKGLFLKAAKAWENYTCVRFEEKRGKNFVDLSWD</sequence>
<evidence type="ECO:0000256" key="1">
    <source>
        <dbReference type="PROSITE-ProRule" id="PRU01211"/>
    </source>
</evidence>